<sequence>MNTNSNDKIVPRTDVHLKVLPVKIAGPGGEATVNAIMDDGSTVSLIDMKLALKLGIHGRNVPLCIQWTNGDLAYEDDSEVVCFTIRGVHNGAKLYHMNGVRTTANSNLPSFTFNSEDVRRNYRHLSDVPFSPVEDKCPLVLIGRRREKRYGVLFTCLTVRAVHLEMAQDLSTPSMLNALRRFIGRRGSPENIYSDNGTNFKGAQLELREAFDQMNGQKIREAATIKGINWHFIPPASPHMGGCWERLVRSVKVALEASLHERAPREEVLQTLLVEAEALVNSRPLTFVSVDPDDPESLTPNHFLLGKNNLVSSPDVWWKG</sequence>
<dbReference type="AlphaFoldDB" id="A0A8J2L6C3"/>
<dbReference type="PANTHER" id="PTHR47331">
    <property type="entry name" value="PHD-TYPE DOMAIN-CONTAINING PROTEIN"/>
    <property type="match status" value="1"/>
</dbReference>
<dbReference type="Proteomes" id="UP000708208">
    <property type="component" value="Unassembled WGS sequence"/>
</dbReference>
<reference evidence="2" key="1">
    <citation type="submission" date="2021-06" db="EMBL/GenBank/DDBJ databases">
        <authorList>
            <person name="Hodson N. C."/>
            <person name="Mongue J. A."/>
            <person name="Jaron S. K."/>
        </authorList>
    </citation>
    <scope>NUCLEOTIDE SEQUENCE</scope>
</reference>
<gene>
    <name evidence="2" type="ORF">AFUS01_LOCUS39263</name>
</gene>
<dbReference type="EMBL" id="CAJVCH010551333">
    <property type="protein sequence ID" value="CAG7829398.1"/>
    <property type="molecule type" value="Genomic_DNA"/>
</dbReference>
<keyword evidence="3" id="KW-1185">Reference proteome</keyword>
<accession>A0A8J2L6C3</accession>
<name>A0A8J2L6C3_9HEXA</name>
<dbReference type="GO" id="GO:0015074">
    <property type="term" value="P:DNA integration"/>
    <property type="evidence" value="ECO:0007669"/>
    <property type="project" value="InterPro"/>
</dbReference>
<organism evidence="2 3">
    <name type="scientific">Allacma fusca</name>
    <dbReference type="NCBI Taxonomy" id="39272"/>
    <lineage>
        <taxon>Eukaryota</taxon>
        <taxon>Metazoa</taxon>
        <taxon>Ecdysozoa</taxon>
        <taxon>Arthropoda</taxon>
        <taxon>Hexapoda</taxon>
        <taxon>Collembola</taxon>
        <taxon>Symphypleona</taxon>
        <taxon>Sminthuridae</taxon>
        <taxon>Allacma</taxon>
    </lineage>
</organism>
<proteinExistence type="predicted"/>
<feature type="domain" description="Integrase catalytic" evidence="1">
    <location>
        <begin position="125"/>
        <end position="308"/>
    </location>
</feature>
<protein>
    <recommendedName>
        <fullName evidence="1">Integrase catalytic domain-containing protein</fullName>
    </recommendedName>
</protein>
<evidence type="ECO:0000313" key="3">
    <source>
        <dbReference type="Proteomes" id="UP000708208"/>
    </source>
</evidence>
<dbReference type="OrthoDB" id="6377945at2759"/>
<comment type="caution">
    <text evidence="2">The sequence shown here is derived from an EMBL/GenBank/DDBJ whole genome shotgun (WGS) entry which is preliminary data.</text>
</comment>
<dbReference type="InterPro" id="IPR001584">
    <property type="entry name" value="Integrase_cat-core"/>
</dbReference>
<dbReference type="PROSITE" id="PS50994">
    <property type="entry name" value="INTEGRASE"/>
    <property type="match status" value="1"/>
</dbReference>
<dbReference type="PANTHER" id="PTHR47331:SF1">
    <property type="entry name" value="GAG-LIKE PROTEIN"/>
    <property type="match status" value="1"/>
</dbReference>
<evidence type="ECO:0000313" key="2">
    <source>
        <dbReference type="EMBL" id="CAG7829398.1"/>
    </source>
</evidence>
<evidence type="ECO:0000259" key="1">
    <source>
        <dbReference type="PROSITE" id="PS50994"/>
    </source>
</evidence>